<accession>A0ABM1SUJ8</accession>
<sequence>MMKALRAVHCTTIYVTLISWLLRGCSSHEAPDATLSNHPTAESKNDKVDHRIFIKEIFHKYGHNGVITFEGFEHLLESLGIGQIVIHDHDLESHREENYFFREKHQNHNHIARKNGRLETSHSHEITDVDSSAVKPSAPQGLVVSATGEKWSNNSDSDGKRKKERKKDEVKDTEQDELLPNITSLYSEEENLASYPIYTTIVTGQKCLTATEILHSFDISSVNSLITPVDFLHLCPAIVYELEQRHCKESVLWHMYDREEEDVPITHNSYVWAYASASVVVISLCGLISVAVLPIIQRVFYQTLLQFLVGLAVGSLSGDALLHLLPHAMGEGKSHSHDKNLPDDAKGELVWRGLAALAGIHVFFLAERVLNLLADYRSIMKSKTKRNKNTKFALVPDISRIKPDDIRVIGEKLSYYQKGSLGFVSQEETIKRLHDFSGNNDNQELNREVHEELLSLDTNSFIRNDVDENPEGLHPVFSKSIEEEEKHHKDAIVIHPDTTDPSYAITVTDSHHDGGHGHCHEVPTSVSSVAWMVIMGDGLHNFCDGLAIGAAFASDISGGISTTTAVFCHELPHELGDFAMLLKAGMSVKQALFYNGLSSVLCFLGMIIGVSLGNISSASVWIFAGAAGMFLYIALVDMVPELGSSSSRRGYNRIHQLGVQLLGISLGTSVMLLIALYEHDLKSALTNK</sequence>
<feature type="transmembrane region" description="Helical" evidence="7">
    <location>
        <begin position="592"/>
        <end position="612"/>
    </location>
</feature>
<feature type="compositionally biased region" description="Basic and acidic residues" evidence="6">
    <location>
        <begin position="157"/>
        <end position="173"/>
    </location>
</feature>
<dbReference type="InterPro" id="IPR003689">
    <property type="entry name" value="ZIP"/>
</dbReference>
<evidence type="ECO:0000256" key="6">
    <source>
        <dbReference type="SAM" id="MobiDB-lite"/>
    </source>
</evidence>
<evidence type="ECO:0000313" key="10">
    <source>
        <dbReference type="RefSeq" id="XP_022247304.1"/>
    </source>
</evidence>
<evidence type="ECO:0000256" key="3">
    <source>
        <dbReference type="ARBA" id="ARBA00022692"/>
    </source>
</evidence>
<feature type="transmembrane region" description="Helical" evidence="7">
    <location>
        <begin position="349"/>
        <end position="373"/>
    </location>
</feature>
<gene>
    <name evidence="10" type="primary">LOC106463957</name>
</gene>
<keyword evidence="4 7" id="KW-1133">Transmembrane helix</keyword>
<keyword evidence="8" id="KW-0732">Signal</keyword>
<protein>
    <submittedName>
        <fullName evidence="10">Zinc transporter ZIP10-like isoform X1</fullName>
    </submittedName>
</protein>
<comment type="similarity">
    <text evidence="2">Belongs to the ZIP transporter (TC 2.A.5) family.</text>
</comment>
<evidence type="ECO:0000256" key="8">
    <source>
        <dbReference type="SAM" id="SignalP"/>
    </source>
</evidence>
<dbReference type="Pfam" id="PF02535">
    <property type="entry name" value="Zip"/>
    <property type="match status" value="1"/>
</dbReference>
<feature type="region of interest" description="Disordered" evidence="6">
    <location>
        <begin position="145"/>
        <end position="174"/>
    </location>
</feature>
<evidence type="ECO:0000313" key="9">
    <source>
        <dbReference type="Proteomes" id="UP000694941"/>
    </source>
</evidence>
<keyword evidence="3 7" id="KW-0812">Transmembrane</keyword>
<feature type="transmembrane region" description="Helical" evidence="7">
    <location>
        <begin position="657"/>
        <end position="677"/>
    </location>
</feature>
<organism evidence="9 10">
    <name type="scientific">Limulus polyphemus</name>
    <name type="common">Atlantic horseshoe crab</name>
    <dbReference type="NCBI Taxonomy" id="6850"/>
    <lineage>
        <taxon>Eukaryota</taxon>
        <taxon>Metazoa</taxon>
        <taxon>Ecdysozoa</taxon>
        <taxon>Arthropoda</taxon>
        <taxon>Chelicerata</taxon>
        <taxon>Merostomata</taxon>
        <taxon>Xiphosura</taxon>
        <taxon>Limulidae</taxon>
        <taxon>Limulus</taxon>
    </lineage>
</organism>
<feature type="transmembrane region" description="Helical" evidence="7">
    <location>
        <begin position="271"/>
        <end position="296"/>
    </location>
</feature>
<evidence type="ECO:0000256" key="2">
    <source>
        <dbReference type="ARBA" id="ARBA00006939"/>
    </source>
</evidence>
<feature type="chain" id="PRO_5045978655" evidence="8">
    <location>
        <begin position="28"/>
        <end position="688"/>
    </location>
</feature>
<evidence type="ECO:0000256" key="5">
    <source>
        <dbReference type="ARBA" id="ARBA00023136"/>
    </source>
</evidence>
<keyword evidence="5 7" id="KW-0472">Membrane</keyword>
<dbReference type="Proteomes" id="UP000694941">
    <property type="component" value="Unplaced"/>
</dbReference>
<keyword evidence="9" id="KW-1185">Reference proteome</keyword>
<name>A0ABM1SUJ8_LIMPO</name>
<feature type="transmembrane region" description="Helical" evidence="7">
    <location>
        <begin position="618"/>
        <end position="636"/>
    </location>
</feature>
<comment type="subcellular location">
    <subcellularLocation>
        <location evidence="1">Membrane</location>
        <topology evidence="1">Multi-pass membrane protein</topology>
    </subcellularLocation>
</comment>
<feature type="signal peptide" evidence="8">
    <location>
        <begin position="1"/>
        <end position="27"/>
    </location>
</feature>
<dbReference type="PANTHER" id="PTHR12191:SF37">
    <property type="entry name" value="ZINC TRANSPORTER FOI"/>
    <property type="match status" value="1"/>
</dbReference>
<evidence type="ECO:0000256" key="1">
    <source>
        <dbReference type="ARBA" id="ARBA00004141"/>
    </source>
</evidence>
<dbReference type="GeneID" id="106463957"/>
<evidence type="ECO:0000256" key="4">
    <source>
        <dbReference type="ARBA" id="ARBA00022989"/>
    </source>
</evidence>
<dbReference type="PANTHER" id="PTHR12191">
    <property type="entry name" value="SOLUTE CARRIER FAMILY 39"/>
    <property type="match status" value="1"/>
</dbReference>
<dbReference type="RefSeq" id="XP_022247304.1">
    <property type="nucleotide sequence ID" value="XM_022391596.1"/>
</dbReference>
<proteinExistence type="inferred from homology"/>
<reference evidence="10" key="1">
    <citation type="submission" date="2025-08" db="UniProtKB">
        <authorList>
            <consortium name="RefSeq"/>
        </authorList>
    </citation>
    <scope>IDENTIFICATION</scope>
    <source>
        <tissue evidence="10">Muscle</tissue>
    </source>
</reference>
<dbReference type="InterPro" id="IPR050799">
    <property type="entry name" value="ZIP_Transporter"/>
</dbReference>
<evidence type="ECO:0000256" key="7">
    <source>
        <dbReference type="SAM" id="Phobius"/>
    </source>
</evidence>
<feature type="transmembrane region" description="Helical" evidence="7">
    <location>
        <begin position="308"/>
        <end position="329"/>
    </location>
</feature>